<dbReference type="GO" id="GO:0000166">
    <property type="term" value="F:nucleotide binding"/>
    <property type="evidence" value="ECO:0007669"/>
    <property type="project" value="UniProtKB-KW"/>
</dbReference>
<evidence type="ECO:0000256" key="1">
    <source>
        <dbReference type="ARBA" id="ARBA00022553"/>
    </source>
</evidence>
<dbReference type="GO" id="GO:0016787">
    <property type="term" value="F:hydrolase activity"/>
    <property type="evidence" value="ECO:0007669"/>
    <property type="project" value="UniProtKB-KW"/>
</dbReference>
<dbReference type="PANTHER" id="PTHR34139">
    <property type="entry name" value="UPF0331 PROTEIN MJ0127"/>
    <property type="match status" value="1"/>
</dbReference>
<organism evidence="6 7">
    <name type="scientific">Selenomonas timonae</name>
    <dbReference type="NCBI Taxonomy" id="2754044"/>
    <lineage>
        <taxon>Bacteria</taxon>
        <taxon>Bacillati</taxon>
        <taxon>Bacillota</taxon>
        <taxon>Negativicutes</taxon>
        <taxon>Selenomonadales</taxon>
        <taxon>Selenomonadaceae</taxon>
        <taxon>Selenomonas</taxon>
    </lineage>
</organism>
<dbReference type="Pfam" id="PF01934">
    <property type="entry name" value="HepT-like"/>
    <property type="match status" value="1"/>
</dbReference>
<dbReference type="AlphaFoldDB" id="A0A7G7VLB3"/>
<dbReference type="KEGG" id="stim:H1B31_02840"/>
<evidence type="ECO:0000313" key="6">
    <source>
        <dbReference type="EMBL" id="QNH54906.1"/>
    </source>
</evidence>
<evidence type="ECO:0000256" key="3">
    <source>
        <dbReference type="ARBA" id="ARBA00022722"/>
    </source>
</evidence>
<keyword evidence="3" id="KW-0540">Nuclease</keyword>
<dbReference type="PANTHER" id="PTHR34139:SF1">
    <property type="entry name" value="RNASE MJ1380-RELATED"/>
    <property type="match status" value="1"/>
</dbReference>
<evidence type="ECO:0000256" key="4">
    <source>
        <dbReference type="ARBA" id="ARBA00022741"/>
    </source>
</evidence>
<dbReference type="InterPro" id="IPR008201">
    <property type="entry name" value="HepT-like"/>
</dbReference>
<sequence>MNLSSKDAQILQIIVQYCDDIISAIERFGATQEDFMRDRHYQHTCSMALQTIGEVAKSFSNEFITTHTEVPWRLIKGMRNFFAHTYHSSIDMTAVWDMAHDDIPPLRVYCADLLKENNCEIIRIKPIPKK</sequence>
<reference evidence="6 7" key="1">
    <citation type="submission" date="2020-07" db="EMBL/GenBank/DDBJ databases">
        <title>Complete genome and description of Selenomonas timonensis sp. nov., a new bacterium isolated from a gingivitis subject.</title>
        <authorList>
            <person name="Antezack A."/>
        </authorList>
    </citation>
    <scope>NUCLEOTIDE SEQUENCE [LARGE SCALE GENOMIC DNA]</scope>
    <source>
        <strain evidence="6 7">Marseille-Q3039</strain>
    </source>
</reference>
<proteinExistence type="predicted"/>
<keyword evidence="1" id="KW-0597">Phosphoprotein</keyword>
<dbReference type="GO" id="GO:0110001">
    <property type="term" value="C:toxin-antitoxin complex"/>
    <property type="evidence" value="ECO:0007669"/>
    <property type="project" value="InterPro"/>
</dbReference>
<dbReference type="GO" id="GO:0004540">
    <property type="term" value="F:RNA nuclease activity"/>
    <property type="evidence" value="ECO:0007669"/>
    <property type="project" value="InterPro"/>
</dbReference>
<dbReference type="EMBL" id="CP060204">
    <property type="protein sequence ID" value="QNH54906.1"/>
    <property type="molecule type" value="Genomic_DNA"/>
</dbReference>
<evidence type="ECO:0000256" key="5">
    <source>
        <dbReference type="ARBA" id="ARBA00022801"/>
    </source>
</evidence>
<keyword evidence="5" id="KW-0378">Hydrolase</keyword>
<gene>
    <name evidence="6" type="ORF">H1B31_02840</name>
</gene>
<evidence type="ECO:0000256" key="2">
    <source>
        <dbReference type="ARBA" id="ARBA00022649"/>
    </source>
</evidence>
<name>A0A7G7VLB3_9FIRM</name>
<keyword evidence="2" id="KW-1277">Toxin-antitoxin system</keyword>
<dbReference type="RefSeq" id="WP_185980828.1">
    <property type="nucleotide sequence ID" value="NZ_CP060204.1"/>
</dbReference>
<dbReference type="Proteomes" id="UP000515480">
    <property type="component" value="Chromosome"/>
</dbReference>
<accession>A0A7G7VLB3</accession>
<dbReference type="InterPro" id="IPR051813">
    <property type="entry name" value="HepT_RNase_toxin"/>
</dbReference>
<keyword evidence="4" id="KW-0547">Nucleotide-binding</keyword>
<keyword evidence="7" id="KW-1185">Reference proteome</keyword>
<evidence type="ECO:0000313" key="7">
    <source>
        <dbReference type="Proteomes" id="UP000515480"/>
    </source>
</evidence>
<protein>
    <submittedName>
        <fullName evidence="6">DUF86 domain-containing protein</fullName>
    </submittedName>
</protein>